<evidence type="ECO:0000256" key="6">
    <source>
        <dbReference type="ARBA" id="ARBA00023136"/>
    </source>
</evidence>
<feature type="chain" id="PRO_5040204154" description="GOLD domain-containing protein" evidence="10">
    <location>
        <begin position="27"/>
        <end position="208"/>
    </location>
</feature>
<comment type="similarity">
    <text evidence="2 8">Belongs to the EMP24/GP25L family.</text>
</comment>
<feature type="signal peptide" evidence="10">
    <location>
        <begin position="1"/>
        <end position="26"/>
    </location>
</feature>
<keyword evidence="3 8" id="KW-0812">Transmembrane</keyword>
<dbReference type="PANTHER" id="PTHR22811">
    <property type="entry name" value="TRANSMEMBRANE EMP24 DOMAIN-CONTAINING PROTEIN"/>
    <property type="match status" value="1"/>
</dbReference>
<evidence type="ECO:0000256" key="7">
    <source>
        <dbReference type="ARBA" id="ARBA00037847"/>
    </source>
</evidence>
<dbReference type="EMBL" id="QQZK01000156">
    <property type="protein sequence ID" value="KAF5095166.1"/>
    <property type="molecule type" value="Genomic_DNA"/>
</dbReference>
<dbReference type="AlphaFoldDB" id="A0A9P5KP50"/>
<reference evidence="12" key="2">
    <citation type="submission" date="2020-01" db="EMBL/GenBank/DDBJ databases">
        <authorList>
            <person name="Perkins V."/>
            <person name="Lessard M.-H."/>
            <person name="Dugat-Bony E."/>
            <person name="Frenette M."/>
            <person name="Labrie S."/>
        </authorList>
    </citation>
    <scope>NUCLEOTIDE SEQUENCE</scope>
    <source>
        <strain evidence="12">LMA-70</strain>
    </source>
</reference>
<keyword evidence="5 9" id="KW-1133">Transmembrane helix</keyword>
<keyword evidence="6 9" id="KW-0472">Membrane</keyword>
<evidence type="ECO:0000256" key="5">
    <source>
        <dbReference type="ARBA" id="ARBA00022989"/>
    </source>
</evidence>
<evidence type="ECO:0000256" key="1">
    <source>
        <dbReference type="ARBA" id="ARBA00004479"/>
    </source>
</evidence>
<dbReference type="GO" id="GO:0012505">
    <property type="term" value="C:endomembrane system"/>
    <property type="evidence" value="ECO:0007669"/>
    <property type="project" value="UniProtKB-SubCell"/>
</dbReference>
<comment type="caution">
    <text evidence="12">The sequence shown here is derived from an EMBL/GenBank/DDBJ whole genome shotgun (WGS) entry which is preliminary data.</text>
</comment>
<dbReference type="InterPro" id="IPR015720">
    <property type="entry name" value="Emp24-like"/>
</dbReference>
<evidence type="ECO:0000256" key="3">
    <source>
        <dbReference type="ARBA" id="ARBA00022692"/>
    </source>
</evidence>
<keyword evidence="4 10" id="KW-0732">Signal</keyword>
<proteinExistence type="inferred from homology"/>
<evidence type="ECO:0000256" key="2">
    <source>
        <dbReference type="ARBA" id="ARBA00007104"/>
    </source>
</evidence>
<organism evidence="12 13">
    <name type="scientific">Geotrichum candidum</name>
    <name type="common">Oospora lactis</name>
    <name type="synonym">Dipodascus geotrichum</name>
    <dbReference type="NCBI Taxonomy" id="1173061"/>
    <lineage>
        <taxon>Eukaryota</taxon>
        <taxon>Fungi</taxon>
        <taxon>Dikarya</taxon>
        <taxon>Ascomycota</taxon>
        <taxon>Saccharomycotina</taxon>
        <taxon>Dipodascomycetes</taxon>
        <taxon>Dipodascales</taxon>
        <taxon>Dipodascaceae</taxon>
        <taxon>Geotrichum</taxon>
    </lineage>
</organism>
<protein>
    <recommendedName>
        <fullName evidence="11">GOLD domain-containing protein</fullName>
    </recommendedName>
</protein>
<evidence type="ECO:0000313" key="13">
    <source>
        <dbReference type="Proteomes" id="UP000750522"/>
    </source>
</evidence>
<feature type="transmembrane region" description="Helical" evidence="9">
    <location>
        <begin position="178"/>
        <end position="198"/>
    </location>
</feature>
<gene>
    <name evidence="12" type="ORF">DV451_004760</name>
</gene>
<dbReference type="InterPro" id="IPR036598">
    <property type="entry name" value="GOLD_dom_sf"/>
</dbReference>
<evidence type="ECO:0000256" key="8">
    <source>
        <dbReference type="RuleBase" id="RU003827"/>
    </source>
</evidence>
<sequence>MAPRSSSSLFTLFAALVVLFSGIVHAHNQLLAPWGTSCFFEDVKKGDQLAVTFQVGNRDPSATDQLAVDFWIADPSGNKISPLSRVADGDVSIPVHTTGRYEYCFSNAFSGTGTKDVTFHVHGVIYMGADDIEPGTLEAEVRQLSENIQSIKNEQGYIVIRERIHRNTAESTNARVKWWSIFQIIVVAVNSVFQIYYLKRFFEVKSNV</sequence>
<evidence type="ECO:0000256" key="9">
    <source>
        <dbReference type="SAM" id="Phobius"/>
    </source>
</evidence>
<dbReference type="SUPFAM" id="SSF101576">
    <property type="entry name" value="Supernatant protein factor (SPF), C-terminal domain"/>
    <property type="match status" value="1"/>
</dbReference>
<dbReference type="SMART" id="SM01190">
    <property type="entry name" value="EMP24_GP25L"/>
    <property type="match status" value="1"/>
</dbReference>
<evidence type="ECO:0000256" key="4">
    <source>
        <dbReference type="ARBA" id="ARBA00022729"/>
    </source>
</evidence>
<dbReference type="InterPro" id="IPR009038">
    <property type="entry name" value="GOLD_dom"/>
</dbReference>
<dbReference type="GO" id="GO:0016020">
    <property type="term" value="C:membrane"/>
    <property type="evidence" value="ECO:0007669"/>
    <property type="project" value="UniProtKB-SubCell"/>
</dbReference>
<dbReference type="Pfam" id="PF01105">
    <property type="entry name" value="EMP24_GP25L"/>
    <property type="match status" value="1"/>
</dbReference>
<evidence type="ECO:0000313" key="12">
    <source>
        <dbReference type="EMBL" id="KAF5095166.1"/>
    </source>
</evidence>
<name>A0A9P5KP50_GEOCN</name>
<evidence type="ECO:0000259" key="11">
    <source>
        <dbReference type="PROSITE" id="PS50866"/>
    </source>
</evidence>
<reference evidence="12" key="1">
    <citation type="journal article" date="2020" name="Front. Microbiol.">
        <title>Phenotypic and Genetic Characterization of the Cheese Ripening Yeast Geotrichum candidum.</title>
        <authorList>
            <person name="Perkins V."/>
            <person name="Vignola S."/>
            <person name="Lessard M.H."/>
            <person name="Plante P.L."/>
            <person name="Corbeil J."/>
            <person name="Dugat-Bony E."/>
            <person name="Frenette M."/>
            <person name="Labrie S."/>
        </authorList>
    </citation>
    <scope>NUCLEOTIDE SEQUENCE</scope>
    <source>
        <strain evidence="12">LMA-70</strain>
    </source>
</reference>
<accession>A0A9P5KP50</accession>
<dbReference type="Proteomes" id="UP000750522">
    <property type="component" value="Unassembled WGS sequence"/>
</dbReference>
<comment type="subcellular location">
    <subcellularLocation>
        <location evidence="7">Endomembrane system</location>
        <topology evidence="7">Single-pass membrane protein</topology>
    </subcellularLocation>
    <subcellularLocation>
        <location evidence="1 8">Membrane</location>
        <topology evidence="1 8">Single-pass type I membrane protein</topology>
    </subcellularLocation>
</comment>
<evidence type="ECO:0000256" key="10">
    <source>
        <dbReference type="SAM" id="SignalP"/>
    </source>
</evidence>
<feature type="domain" description="GOLD" evidence="11">
    <location>
        <begin position="36"/>
        <end position="123"/>
    </location>
</feature>
<dbReference type="PROSITE" id="PS50866">
    <property type="entry name" value="GOLD"/>
    <property type="match status" value="1"/>
</dbReference>